<keyword evidence="3" id="KW-1185">Reference proteome</keyword>
<reference evidence="2" key="1">
    <citation type="submission" date="2020-03" db="EMBL/GenBank/DDBJ databases">
        <title>Draft Genome Sequence of Cylindrodendrum hubeiense.</title>
        <authorList>
            <person name="Buettner E."/>
            <person name="Kellner H."/>
        </authorList>
    </citation>
    <scope>NUCLEOTIDE SEQUENCE</scope>
    <source>
        <strain evidence="2">IHI 201604</strain>
    </source>
</reference>
<accession>A0A9P5GV97</accession>
<evidence type="ECO:0000256" key="1">
    <source>
        <dbReference type="SAM" id="MobiDB-lite"/>
    </source>
</evidence>
<comment type="caution">
    <text evidence="2">The sequence shown here is derived from an EMBL/GenBank/DDBJ whole genome shotgun (WGS) entry which is preliminary data.</text>
</comment>
<feature type="compositionally biased region" description="Low complexity" evidence="1">
    <location>
        <begin position="50"/>
        <end position="67"/>
    </location>
</feature>
<evidence type="ECO:0000313" key="3">
    <source>
        <dbReference type="Proteomes" id="UP000722485"/>
    </source>
</evidence>
<name>A0A9P5GV97_9HYPO</name>
<feature type="region of interest" description="Disordered" evidence="1">
    <location>
        <begin position="47"/>
        <end position="88"/>
    </location>
</feature>
<proteinExistence type="predicted"/>
<gene>
    <name evidence="2" type="ORF">G7Z17_g12571</name>
</gene>
<sequence length="88" mass="9434">MGKHARVPSLQGVLGLIVSQESELPIHDPVSGLTDWVSKGIRTQFAAGRASTSASISTKTSTKTSTKYQAPSTKTKTKTLQDQDHSKH</sequence>
<dbReference type="Proteomes" id="UP000722485">
    <property type="component" value="Unassembled WGS sequence"/>
</dbReference>
<protein>
    <submittedName>
        <fullName evidence="2">Uncharacterized protein</fullName>
    </submittedName>
</protein>
<organism evidence="2 3">
    <name type="scientific">Cylindrodendrum hubeiense</name>
    <dbReference type="NCBI Taxonomy" id="595255"/>
    <lineage>
        <taxon>Eukaryota</taxon>
        <taxon>Fungi</taxon>
        <taxon>Dikarya</taxon>
        <taxon>Ascomycota</taxon>
        <taxon>Pezizomycotina</taxon>
        <taxon>Sordariomycetes</taxon>
        <taxon>Hypocreomycetidae</taxon>
        <taxon>Hypocreales</taxon>
        <taxon>Nectriaceae</taxon>
        <taxon>Cylindrodendrum</taxon>
    </lineage>
</organism>
<feature type="compositionally biased region" description="Basic and acidic residues" evidence="1">
    <location>
        <begin position="79"/>
        <end position="88"/>
    </location>
</feature>
<dbReference type="AlphaFoldDB" id="A0A9P5GV97"/>
<dbReference type="EMBL" id="JAANBB010000583">
    <property type="protein sequence ID" value="KAF7538770.1"/>
    <property type="molecule type" value="Genomic_DNA"/>
</dbReference>
<evidence type="ECO:0000313" key="2">
    <source>
        <dbReference type="EMBL" id="KAF7538770.1"/>
    </source>
</evidence>